<name>A0A1Z4LK75_9CYAN</name>
<dbReference type="EMBL" id="AP018227">
    <property type="protein sequence ID" value="BAY81643.1"/>
    <property type="molecule type" value="Genomic_DNA"/>
</dbReference>
<keyword evidence="3" id="KW-1185">Reference proteome</keyword>
<organism evidence="2 3">
    <name type="scientific">Calothrix parasitica NIES-267</name>
    <dbReference type="NCBI Taxonomy" id="1973488"/>
    <lineage>
        <taxon>Bacteria</taxon>
        <taxon>Bacillati</taxon>
        <taxon>Cyanobacteriota</taxon>
        <taxon>Cyanophyceae</taxon>
        <taxon>Nostocales</taxon>
        <taxon>Calotrichaceae</taxon>
        <taxon>Calothrix</taxon>
    </lineage>
</organism>
<dbReference type="SUPFAM" id="SSF63825">
    <property type="entry name" value="YWTD domain"/>
    <property type="match status" value="1"/>
</dbReference>
<proteinExistence type="predicted"/>
<evidence type="ECO:0008006" key="4">
    <source>
        <dbReference type="Google" id="ProtNLM"/>
    </source>
</evidence>
<accession>A0A1Z4LK75</accession>
<dbReference type="InterPro" id="IPR011042">
    <property type="entry name" value="6-blade_b-propeller_TolB-like"/>
</dbReference>
<keyword evidence="1" id="KW-0732">Signal</keyword>
<dbReference type="Gene3D" id="2.120.10.30">
    <property type="entry name" value="TolB, C-terminal domain"/>
    <property type="match status" value="1"/>
</dbReference>
<sequence>MQMFKSIVGFSVIVCSTLLAISPEAKAADFLMIPDSQSDRVLLFDDSDGSLVNDNFIDGAGLFTTPLNAIQVNEEIWVSDQVADSIFRFDLKGNYKSAITGGLDNIRGMEFVDNKIYVSNSGTDNNAPGEAVVTFDTSGNNLGSFATGDPYDVLSYNGELLVNDINSNANGGEDIDRYSLDGNFISNFHDSDGVNGIDFPQQMAVRSNGNLIVGGFSAPGGIYEYDENGNQVGFFDGNNGVAFRGIRGVYELDNGNVLWTGGDGVVSTNLNTGEFTDIFTVNTPDLLPEADYRPSARYIEKVSISDKSAKVPEPGTVLGSLLLGVVGVVGKFKRMENKE</sequence>
<gene>
    <name evidence="2" type="ORF">NIES267_11200</name>
</gene>
<dbReference type="AlphaFoldDB" id="A0A1Z4LK75"/>
<dbReference type="Proteomes" id="UP000218418">
    <property type="component" value="Chromosome"/>
</dbReference>
<evidence type="ECO:0000313" key="2">
    <source>
        <dbReference type="EMBL" id="BAY81643.1"/>
    </source>
</evidence>
<dbReference type="OrthoDB" id="1232764at2"/>
<reference evidence="2 3" key="1">
    <citation type="submission" date="2017-06" db="EMBL/GenBank/DDBJ databases">
        <title>Genome sequencing of cyanobaciteial culture collection at National Institute for Environmental Studies (NIES).</title>
        <authorList>
            <person name="Hirose Y."/>
            <person name="Shimura Y."/>
            <person name="Fujisawa T."/>
            <person name="Nakamura Y."/>
            <person name="Kawachi M."/>
        </authorList>
    </citation>
    <scope>NUCLEOTIDE SEQUENCE [LARGE SCALE GENOMIC DNA]</scope>
    <source>
        <strain evidence="2 3">NIES-267</strain>
    </source>
</reference>
<evidence type="ECO:0000256" key="1">
    <source>
        <dbReference type="SAM" id="SignalP"/>
    </source>
</evidence>
<evidence type="ECO:0000313" key="3">
    <source>
        <dbReference type="Proteomes" id="UP000218418"/>
    </source>
</evidence>
<feature type="signal peptide" evidence="1">
    <location>
        <begin position="1"/>
        <end position="27"/>
    </location>
</feature>
<protein>
    <recommendedName>
        <fullName evidence="4">PEP-CTERM protein-sorting domain-containing protein</fullName>
    </recommendedName>
</protein>
<feature type="chain" id="PRO_5013074450" description="PEP-CTERM protein-sorting domain-containing protein" evidence="1">
    <location>
        <begin position="28"/>
        <end position="339"/>
    </location>
</feature>